<accession>A0A6I2L5A6</accession>
<organism evidence="2 3">
    <name type="scientific">Duganella guangzhouensis</name>
    <dbReference type="NCBI Taxonomy" id="2666084"/>
    <lineage>
        <taxon>Bacteria</taxon>
        <taxon>Pseudomonadati</taxon>
        <taxon>Pseudomonadota</taxon>
        <taxon>Betaproteobacteria</taxon>
        <taxon>Burkholderiales</taxon>
        <taxon>Oxalobacteraceae</taxon>
        <taxon>Telluria group</taxon>
        <taxon>Duganella</taxon>
    </lineage>
</organism>
<keyword evidence="3" id="KW-1185">Reference proteome</keyword>
<reference evidence="2 3" key="1">
    <citation type="submission" date="2019-11" db="EMBL/GenBank/DDBJ databases">
        <title>Novel species isolated from a subtropical stream in China.</title>
        <authorList>
            <person name="Lu H."/>
        </authorList>
    </citation>
    <scope>NUCLEOTIDE SEQUENCE [LARGE SCALE GENOMIC DNA]</scope>
    <source>
        <strain evidence="2 3">FT80W</strain>
    </source>
</reference>
<feature type="chain" id="PRO_5026080586" description="Lipoprotein" evidence="1">
    <location>
        <begin position="22"/>
        <end position="125"/>
    </location>
</feature>
<comment type="caution">
    <text evidence="2">The sequence shown here is derived from an EMBL/GenBank/DDBJ whole genome shotgun (WGS) entry which is preliminary data.</text>
</comment>
<dbReference type="RefSeq" id="WP_154378655.1">
    <property type="nucleotide sequence ID" value="NZ_WKJK01000009.1"/>
</dbReference>
<feature type="signal peptide" evidence="1">
    <location>
        <begin position="1"/>
        <end position="21"/>
    </location>
</feature>
<evidence type="ECO:0000313" key="2">
    <source>
        <dbReference type="EMBL" id="MRW91836.1"/>
    </source>
</evidence>
<dbReference type="Proteomes" id="UP000433309">
    <property type="component" value="Unassembled WGS sequence"/>
</dbReference>
<proteinExistence type="predicted"/>
<evidence type="ECO:0000256" key="1">
    <source>
        <dbReference type="SAM" id="SignalP"/>
    </source>
</evidence>
<name>A0A6I2L5A6_9BURK</name>
<dbReference type="EMBL" id="WKJK01000009">
    <property type="protein sequence ID" value="MRW91836.1"/>
    <property type="molecule type" value="Genomic_DNA"/>
</dbReference>
<dbReference type="AlphaFoldDB" id="A0A6I2L5A6"/>
<gene>
    <name evidence="2" type="ORF">GJ699_17720</name>
</gene>
<protein>
    <recommendedName>
        <fullName evidence="4">Lipoprotein</fullName>
    </recommendedName>
</protein>
<sequence>MNWQGSFAVTVIALLGFAGCASDPTFGVVDWQHGARRGVVSTTYGADTAPAQRPACVAALPPDQYAKQRFVLVRYQHVRLTRTAVAAVPANFSLKEGDVVELWPADCSAGGLSRISKVLRTAPPL</sequence>
<evidence type="ECO:0000313" key="3">
    <source>
        <dbReference type="Proteomes" id="UP000433309"/>
    </source>
</evidence>
<keyword evidence="1" id="KW-0732">Signal</keyword>
<evidence type="ECO:0008006" key="4">
    <source>
        <dbReference type="Google" id="ProtNLM"/>
    </source>
</evidence>